<feature type="region of interest" description="Disordered" evidence="2">
    <location>
        <begin position="1"/>
        <end position="65"/>
    </location>
</feature>
<protein>
    <submittedName>
        <fullName evidence="3">Uncharacterized protein</fullName>
    </submittedName>
</protein>
<feature type="coiled-coil region" evidence="1">
    <location>
        <begin position="99"/>
        <end position="133"/>
    </location>
</feature>
<keyword evidence="4" id="KW-1185">Reference proteome</keyword>
<evidence type="ECO:0000256" key="2">
    <source>
        <dbReference type="SAM" id="MobiDB-lite"/>
    </source>
</evidence>
<comment type="caution">
    <text evidence="3">The sequence shown here is derived from an EMBL/GenBank/DDBJ whole genome shotgun (WGS) entry which is preliminary data.</text>
</comment>
<dbReference type="AlphaFoldDB" id="X6NRC9"/>
<reference evidence="3 4" key="1">
    <citation type="journal article" date="2013" name="Curr. Biol.">
        <title>The Genome of the Foraminiferan Reticulomyxa filosa.</title>
        <authorList>
            <person name="Glockner G."/>
            <person name="Hulsmann N."/>
            <person name="Schleicher M."/>
            <person name="Noegel A.A."/>
            <person name="Eichinger L."/>
            <person name="Gallinger C."/>
            <person name="Pawlowski J."/>
            <person name="Sierra R."/>
            <person name="Euteneuer U."/>
            <person name="Pillet L."/>
            <person name="Moustafa A."/>
            <person name="Platzer M."/>
            <person name="Groth M."/>
            <person name="Szafranski K."/>
            <person name="Schliwa M."/>
        </authorList>
    </citation>
    <scope>NUCLEOTIDE SEQUENCE [LARGE SCALE GENOMIC DNA]</scope>
</reference>
<proteinExistence type="predicted"/>
<feature type="non-terminal residue" evidence="3">
    <location>
        <position position="189"/>
    </location>
</feature>
<organism evidence="3 4">
    <name type="scientific">Reticulomyxa filosa</name>
    <dbReference type="NCBI Taxonomy" id="46433"/>
    <lineage>
        <taxon>Eukaryota</taxon>
        <taxon>Sar</taxon>
        <taxon>Rhizaria</taxon>
        <taxon>Retaria</taxon>
        <taxon>Foraminifera</taxon>
        <taxon>Monothalamids</taxon>
        <taxon>Reticulomyxidae</taxon>
        <taxon>Reticulomyxa</taxon>
    </lineage>
</organism>
<dbReference type="Proteomes" id="UP000023152">
    <property type="component" value="Unassembled WGS sequence"/>
</dbReference>
<evidence type="ECO:0000256" key="1">
    <source>
        <dbReference type="SAM" id="Coils"/>
    </source>
</evidence>
<gene>
    <name evidence="3" type="ORF">RFI_08656</name>
</gene>
<feature type="compositionally biased region" description="Basic and acidic residues" evidence="2">
    <location>
        <begin position="15"/>
        <end position="37"/>
    </location>
</feature>
<evidence type="ECO:0000313" key="4">
    <source>
        <dbReference type="Proteomes" id="UP000023152"/>
    </source>
</evidence>
<keyword evidence="1" id="KW-0175">Coiled coil</keyword>
<accession>X6NRC9</accession>
<feature type="compositionally biased region" description="Basic and acidic residues" evidence="2">
    <location>
        <begin position="44"/>
        <end position="62"/>
    </location>
</feature>
<dbReference type="EMBL" id="ASPP01006650">
    <property type="protein sequence ID" value="ETO28478.1"/>
    <property type="molecule type" value="Genomic_DNA"/>
</dbReference>
<evidence type="ECO:0000313" key="3">
    <source>
        <dbReference type="EMBL" id="ETO28478.1"/>
    </source>
</evidence>
<name>X6NRC9_RETFI</name>
<sequence>MALTKPLKRSQTAKEGLRREIMVETEKSKEKPSDNKQKPQMFLRRGEDEKKSKDKTKSDNPRTIKRLLKQQGMKESEVYDYMLTMKELTESQQKTIDSLRRYLKQYHKQQQEYNELRQEYQALQSRCTELEKIINDATVPANALNNPTASVVQSQDQVNSNDLILQKIKTVFQRARSQDDLDSNSSQVS</sequence>